<name>A0A812K9R2_9DINO</name>
<keyword evidence="3" id="KW-1185">Reference proteome</keyword>
<accession>A0A812K9R2</accession>
<feature type="region of interest" description="Disordered" evidence="1">
    <location>
        <begin position="414"/>
        <end position="435"/>
    </location>
</feature>
<dbReference type="SUPFAM" id="SSF53335">
    <property type="entry name" value="S-adenosyl-L-methionine-dependent methyltransferases"/>
    <property type="match status" value="1"/>
</dbReference>
<organism evidence="2 3">
    <name type="scientific">Symbiodinium natans</name>
    <dbReference type="NCBI Taxonomy" id="878477"/>
    <lineage>
        <taxon>Eukaryota</taxon>
        <taxon>Sar</taxon>
        <taxon>Alveolata</taxon>
        <taxon>Dinophyceae</taxon>
        <taxon>Suessiales</taxon>
        <taxon>Symbiodiniaceae</taxon>
        <taxon>Symbiodinium</taxon>
    </lineage>
</organism>
<comment type="caution">
    <text evidence="2">The sequence shown here is derived from an EMBL/GenBank/DDBJ whole genome shotgun (WGS) entry which is preliminary data.</text>
</comment>
<evidence type="ECO:0008006" key="4">
    <source>
        <dbReference type="Google" id="ProtNLM"/>
    </source>
</evidence>
<dbReference type="Gene3D" id="3.40.50.150">
    <property type="entry name" value="Vaccinia Virus protein VP39"/>
    <property type="match status" value="1"/>
</dbReference>
<evidence type="ECO:0000256" key="1">
    <source>
        <dbReference type="SAM" id="MobiDB-lite"/>
    </source>
</evidence>
<sequence length="435" mass="49000">MEEACESLQSMETAGQVSACGKDMLKANISQIQAKSLQDVLDVLQDFEGACFQSLQESTRIGCQVLYSLALDWTSIALYEMWTCSRPGIAPELCAAIGVASHHAQKTSWQSVKMQYSSNNAVMATLQELEEGLAAELGRPPHSQKSRLPSSWRGARFTTKQTYYWATVIIWRETQWQWLSDSVAAGRVVHTAWGEPDEWLRFGTTDCNTDAPLPLPGPQYALTEETRFTGLRFAVFVALLQELRKRRGGGTLLVVEVGVFVGHLSKFILEHCDFVELIGVDPYLGADGTFPGNFAADLPPEVAFHYASRLYDSFKDRAMLLRATSLEAALSLPDKSIDAIFIDGCHYYDCVKADFEVWMPKLRTAEETLVAGHDFSPQWPGVVRAVHEQRRNQQIVTISTDWMFWWFEKQHGQDGEKMPEQTDQHDAWDKTRSKV</sequence>
<reference evidence="2" key="1">
    <citation type="submission" date="2021-02" db="EMBL/GenBank/DDBJ databases">
        <authorList>
            <person name="Dougan E. K."/>
            <person name="Rhodes N."/>
            <person name="Thang M."/>
            <person name="Chan C."/>
        </authorList>
    </citation>
    <scope>NUCLEOTIDE SEQUENCE</scope>
</reference>
<evidence type="ECO:0000313" key="2">
    <source>
        <dbReference type="EMBL" id="CAE7226383.1"/>
    </source>
</evidence>
<dbReference type="Proteomes" id="UP000604046">
    <property type="component" value="Unassembled WGS sequence"/>
</dbReference>
<proteinExistence type="predicted"/>
<gene>
    <name evidence="2" type="ORF">SNAT2548_LOCUS8805</name>
</gene>
<dbReference type="EMBL" id="CAJNDS010000666">
    <property type="protein sequence ID" value="CAE7226383.1"/>
    <property type="molecule type" value="Genomic_DNA"/>
</dbReference>
<dbReference type="AlphaFoldDB" id="A0A812K9R2"/>
<dbReference type="OrthoDB" id="2017408at2759"/>
<dbReference type="Pfam" id="PF13578">
    <property type="entry name" value="Methyltransf_24"/>
    <property type="match status" value="1"/>
</dbReference>
<evidence type="ECO:0000313" key="3">
    <source>
        <dbReference type="Proteomes" id="UP000604046"/>
    </source>
</evidence>
<protein>
    <recommendedName>
        <fullName evidence="4">Methyltransferase domain-containing protein</fullName>
    </recommendedName>
</protein>
<dbReference type="InterPro" id="IPR029063">
    <property type="entry name" value="SAM-dependent_MTases_sf"/>
</dbReference>